<dbReference type="SUPFAM" id="SSF50715">
    <property type="entry name" value="Ribosomal protein L25-like"/>
    <property type="match status" value="1"/>
</dbReference>
<dbReference type="InterPro" id="IPR020057">
    <property type="entry name" value="Ribosomal_bL25_b-dom"/>
</dbReference>
<dbReference type="InterPro" id="IPR001021">
    <property type="entry name" value="Ribosomal_bL25_long"/>
</dbReference>
<dbReference type="Proteomes" id="UP000177979">
    <property type="component" value="Unassembled WGS sequence"/>
</dbReference>
<feature type="region of interest" description="Disordered" evidence="6">
    <location>
        <begin position="203"/>
        <end position="233"/>
    </location>
</feature>
<gene>
    <name evidence="5" type="primary">rplY</name>
    <name evidence="5" type="synonym">ctc</name>
    <name evidence="9" type="ORF">A2703_01495</name>
</gene>
<comment type="caution">
    <text evidence="9">The sequence shown here is derived from an EMBL/GenBank/DDBJ whole genome shotgun (WGS) entry which is preliminary data.</text>
</comment>
<name>A0A1F5EVC0_9BACT</name>
<evidence type="ECO:0000256" key="4">
    <source>
        <dbReference type="ARBA" id="ARBA00023274"/>
    </source>
</evidence>
<evidence type="ECO:0000256" key="1">
    <source>
        <dbReference type="ARBA" id="ARBA00022730"/>
    </source>
</evidence>
<dbReference type="PANTHER" id="PTHR33284">
    <property type="entry name" value="RIBOSOMAL PROTEIN L25/GLN-TRNA SYNTHETASE, ANTI-CODON-BINDING DOMAIN-CONTAINING PROTEIN"/>
    <property type="match status" value="1"/>
</dbReference>
<dbReference type="InterPro" id="IPR011035">
    <property type="entry name" value="Ribosomal_bL25/Gln-tRNA_synth"/>
</dbReference>
<dbReference type="Gene3D" id="2.170.120.20">
    <property type="entry name" value="Ribosomal protein L25, beta domain"/>
    <property type="match status" value="1"/>
</dbReference>
<dbReference type="EMBL" id="MFAG01000041">
    <property type="protein sequence ID" value="OGD71094.1"/>
    <property type="molecule type" value="Genomic_DNA"/>
</dbReference>
<dbReference type="CDD" id="cd00495">
    <property type="entry name" value="Ribosomal_L25_TL5_CTC"/>
    <property type="match status" value="1"/>
</dbReference>
<dbReference type="GO" id="GO:0008097">
    <property type="term" value="F:5S rRNA binding"/>
    <property type="evidence" value="ECO:0007669"/>
    <property type="project" value="InterPro"/>
</dbReference>
<dbReference type="GO" id="GO:0022625">
    <property type="term" value="C:cytosolic large ribosomal subunit"/>
    <property type="evidence" value="ECO:0007669"/>
    <property type="project" value="TreeGrafter"/>
</dbReference>
<evidence type="ECO:0000259" key="8">
    <source>
        <dbReference type="Pfam" id="PF14693"/>
    </source>
</evidence>
<evidence type="ECO:0000256" key="6">
    <source>
        <dbReference type="SAM" id="MobiDB-lite"/>
    </source>
</evidence>
<evidence type="ECO:0000256" key="2">
    <source>
        <dbReference type="ARBA" id="ARBA00022884"/>
    </source>
</evidence>
<evidence type="ECO:0000256" key="5">
    <source>
        <dbReference type="HAMAP-Rule" id="MF_01334"/>
    </source>
</evidence>
<dbReference type="HAMAP" id="MF_01334">
    <property type="entry name" value="Ribosomal_bL25_CTC"/>
    <property type="match status" value="1"/>
</dbReference>
<dbReference type="PANTHER" id="PTHR33284:SF1">
    <property type="entry name" value="RIBOSOMAL PROTEIN L25_GLN-TRNA SYNTHETASE, ANTI-CODON-BINDING DOMAIN-CONTAINING PROTEIN"/>
    <property type="match status" value="1"/>
</dbReference>
<feature type="domain" description="Large ribosomal subunit protein bL25 L25" evidence="7">
    <location>
        <begin position="6"/>
        <end position="93"/>
    </location>
</feature>
<keyword evidence="1 5" id="KW-0699">rRNA-binding</keyword>
<dbReference type="InterPro" id="IPR037121">
    <property type="entry name" value="Ribosomal_bL25_C"/>
</dbReference>
<dbReference type="GO" id="GO:0006412">
    <property type="term" value="P:translation"/>
    <property type="evidence" value="ECO:0007669"/>
    <property type="project" value="UniProtKB-UniRule"/>
</dbReference>
<dbReference type="AlphaFoldDB" id="A0A1F5EVC0"/>
<proteinExistence type="inferred from homology"/>
<comment type="function">
    <text evidence="5">This is one of the proteins that binds to the 5S RNA in the ribosome where it forms part of the central protuberance.</text>
</comment>
<dbReference type="GO" id="GO:0003735">
    <property type="term" value="F:structural constituent of ribosome"/>
    <property type="evidence" value="ECO:0007669"/>
    <property type="project" value="InterPro"/>
</dbReference>
<feature type="compositionally biased region" description="Basic and acidic residues" evidence="6">
    <location>
        <begin position="210"/>
        <end position="223"/>
    </location>
</feature>
<feature type="compositionally biased region" description="Low complexity" evidence="6">
    <location>
        <begin position="224"/>
        <end position="233"/>
    </location>
</feature>
<evidence type="ECO:0000313" key="10">
    <source>
        <dbReference type="Proteomes" id="UP000177979"/>
    </source>
</evidence>
<dbReference type="InterPro" id="IPR020930">
    <property type="entry name" value="Ribosomal_uL5_bac-type"/>
</dbReference>
<dbReference type="STRING" id="1817722.A2703_01495"/>
<protein>
    <recommendedName>
        <fullName evidence="5">Large ribosomal subunit protein bL25</fullName>
    </recommendedName>
    <alternativeName>
        <fullName evidence="5">General stress protein CTC</fullName>
    </alternativeName>
</protein>
<sequence>MAKITLSLEPRKITGKKVKTLRKQGIIPANIFGNKVKSTAVQVRGTVFRPVYEHAGETQVVYIKVEGETEERPVMFTNVQKDPITDEVIHIDLRQVNLKEKITANVPVEIVGESPAVSDFQASLITTLDEIEVEALPADLPENITVDVSSLRNIGDVIKVSDLKLDRTKIEVLDDPDAVVISVAQQQKEEVIPVEPVVTEIIGEAPAEGGEVKTEESKKEEAPAKAPAKAPVK</sequence>
<accession>A0A1F5EVC0</accession>
<dbReference type="NCBIfam" id="TIGR00731">
    <property type="entry name" value="bL25_bact_ctc"/>
    <property type="match status" value="1"/>
</dbReference>
<dbReference type="InterPro" id="IPR029751">
    <property type="entry name" value="Ribosomal_L25_dom"/>
</dbReference>
<comment type="subunit">
    <text evidence="5">Part of the 50S ribosomal subunit; part of the 5S rRNA/L5/L18/L25 subcomplex. Contacts the 5S rRNA. Binds to the 5S rRNA independently of L5 and L18.</text>
</comment>
<evidence type="ECO:0000313" key="9">
    <source>
        <dbReference type="EMBL" id="OGD71094.1"/>
    </source>
</evidence>
<reference evidence="9 10" key="1">
    <citation type="journal article" date="2016" name="Nat. Commun.">
        <title>Thousands of microbial genomes shed light on interconnected biogeochemical processes in an aquifer system.</title>
        <authorList>
            <person name="Anantharaman K."/>
            <person name="Brown C.T."/>
            <person name="Hug L.A."/>
            <person name="Sharon I."/>
            <person name="Castelle C.J."/>
            <person name="Probst A.J."/>
            <person name="Thomas B.C."/>
            <person name="Singh A."/>
            <person name="Wilkins M.J."/>
            <person name="Karaoz U."/>
            <person name="Brodie E.L."/>
            <person name="Williams K.H."/>
            <person name="Hubbard S.S."/>
            <person name="Banfield J.F."/>
        </authorList>
    </citation>
    <scope>NUCLEOTIDE SEQUENCE [LARGE SCALE GENOMIC DNA]</scope>
</reference>
<keyword evidence="2 5" id="KW-0694">RNA-binding</keyword>
<keyword evidence="4 5" id="KW-0687">Ribonucleoprotein</keyword>
<evidence type="ECO:0000256" key="3">
    <source>
        <dbReference type="ARBA" id="ARBA00022980"/>
    </source>
</evidence>
<dbReference type="Pfam" id="PF01386">
    <property type="entry name" value="Ribosomal_L25p"/>
    <property type="match status" value="1"/>
</dbReference>
<dbReference type="Pfam" id="PF14693">
    <property type="entry name" value="Ribosomal_TL5_C"/>
    <property type="match status" value="1"/>
</dbReference>
<dbReference type="Gene3D" id="2.40.240.10">
    <property type="entry name" value="Ribosomal Protein L25, Chain P"/>
    <property type="match status" value="1"/>
</dbReference>
<evidence type="ECO:0000259" key="7">
    <source>
        <dbReference type="Pfam" id="PF01386"/>
    </source>
</evidence>
<comment type="similarity">
    <text evidence="5">Belongs to the bacterial ribosomal protein bL25 family. CTC subfamily.</text>
</comment>
<keyword evidence="3 5" id="KW-0689">Ribosomal protein</keyword>
<feature type="domain" description="Large ribosomal subunit protein bL25 beta" evidence="8">
    <location>
        <begin position="101"/>
        <end position="186"/>
    </location>
</feature>
<organism evidence="9 10">
    <name type="scientific">Candidatus Collierbacteria bacterium RIFCSPHIGHO2_01_FULL_50_25</name>
    <dbReference type="NCBI Taxonomy" id="1817722"/>
    <lineage>
        <taxon>Bacteria</taxon>
        <taxon>Candidatus Collieribacteriota</taxon>
    </lineage>
</organism>
<dbReference type="InterPro" id="IPR020056">
    <property type="entry name" value="Rbsml_bL25/Gln-tRNA_synth_N"/>
</dbReference>